<gene>
    <name evidence="1" type="ORF">ElyMa_003966500</name>
</gene>
<dbReference type="EMBL" id="BMAT01008075">
    <property type="protein sequence ID" value="GFR77373.1"/>
    <property type="molecule type" value="Genomic_DNA"/>
</dbReference>
<name>A0AAV4FXE3_9GAST</name>
<dbReference type="Proteomes" id="UP000762676">
    <property type="component" value="Unassembled WGS sequence"/>
</dbReference>
<reference evidence="1 2" key="1">
    <citation type="journal article" date="2021" name="Elife">
        <title>Chloroplast acquisition without the gene transfer in kleptoplastic sea slugs, Plakobranchus ocellatus.</title>
        <authorList>
            <person name="Maeda T."/>
            <person name="Takahashi S."/>
            <person name="Yoshida T."/>
            <person name="Shimamura S."/>
            <person name="Takaki Y."/>
            <person name="Nagai Y."/>
            <person name="Toyoda A."/>
            <person name="Suzuki Y."/>
            <person name="Arimoto A."/>
            <person name="Ishii H."/>
            <person name="Satoh N."/>
            <person name="Nishiyama T."/>
            <person name="Hasebe M."/>
            <person name="Maruyama T."/>
            <person name="Minagawa J."/>
            <person name="Obokata J."/>
            <person name="Shigenobu S."/>
        </authorList>
    </citation>
    <scope>NUCLEOTIDE SEQUENCE [LARGE SCALE GENOMIC DNA]</scope>
</reference>
<protein>
    <submittedName>
        <fullName evidence="1">Uncharacterized protein</fullName>
    </submittedName>
</protein>
<organism evidence="1 2">
    <name type="scientific">Elysia marginata</name>
    <dbReference type="NCBI Taxonomy" id="1093978"/>
    <lineage>
        <taxon>Eukaryota</taxon>
        <taxon>Metazoa</taxon>
        <taxon>Spiralia</taxon>
        <taxon>Lophotrochozoa</taxon>
        <taxon>Mollusca</taxon>
        <taxon>Gastropoda</taxon>
        <taxon>Heterobranchia</taxon>
        <taxon>Euthyneura</taxon>
        <taxon>Panpulmonata</taxon>
        <taxon>Sacoglossa</taxon>
        <taxon>Placobranchoidea</taxon>
        <taxon>Plakobranchidae</taxon>
        <taxon>Elysia</taxon>
    </lineage>
</organism>
<sequence length="279" mass="31044">MKSTRERVNCVRSSITYRCLLEYVDAPVVLVLSHDNTLAVTLSNYRQTIDAAASSEVASRNSMIDMDFAYSMPGVVGVYPMLNGTCIPPHSAHDQSVWSSRVSLFVGAHSPHIIPYLKRVVSCKPKCVISMNFRQKASVILEVSKGLGVTHIVSDNEEVCYGETFRALHREIPACHLSFVPPLNNELVHFNKGVPVMANIRLQNTRPNCVLTEQLTSADMGVNTVWAAVEKTTSTADIPVFWGYVYVVHPGICFTSLTLEHLRTLNIEYVMNLTQTRTN</sequence>
<keyword evidence="2" id="KW-1185">Reference proteome</keyword>
<proteinExistence type="predicted"/>
<evidence type="ECO:0000313" key="2">
    <source>
        <dbReference type="Proteomes" id="UP000762676"/>
    </source>
</evidence>
<comment type="caution">
    <text evidence="1">The sequence shown here is derived from an EMBL/GenBank/DDBJ whole genome shotgun (WGS) entry which is preliminary data.</text>
</comment>
<evidence type="ECO:0000313" key="1">
    <source>
        <dbReference type="EMBL" id="GFR77373.1"/>
    </source>
</evidence>
<accession>A0AAV4FXE3</accession>
<dbReference type="AlphaFoldDB" id="A0AAV4FXE3"/>